<gene>
    <name evidence="3" type="ORF">MACJ_003053</name>
</gene>
<dbReference type="InterPro" id="IPR006671">
    <property type="entry name" value="Cyclin_N"/>
</dbReference>
<feature type="domain" description="Cyclin-like" evidence="2">
    <location>
        <begin position="69"/>
        <end position="153"/>
    </location>
</feature>
<name>A0A976M771_THEOR</name>
<dbReference type="OrthoDB" id="361474at2759"/>
<accession>A0A976M771</accession>
<dbReference type="Gene3D" id="1.10.472.10">
    <property type="entry name" value="Cyclin-like"/>
    <property type="match status" value="1"/>
</dbReference>
<dbReference type="Proteomes" id="UP000244803">
    <property type="component" value="Chromosome 4"/>
</dbReference>
<dbReference type="InterPro" id="IPR013763">
    <property type="entry name" value="Cyclin-like_dom"/>
</dbReference>
<evidence type="ECO:0000256" key="1">
    <source>
        <dbReference type="RuleBase" id="RU000383"/>
    </source>
</evidence>
<comment type="similarity">
    <text evidence="1">Belongs to the cyclin family.</text>
</comment>
<evidence type="ECO:0000259" key="2">
    <source>
        <dbReference type="SMART" id="SM00385"/>
    </source>
</evidence>
<dbReference type="Pfam" id="PF00134">
    <property type="entry name" value="Cyclin_N"/>
    <property type="match status" value="1"/>
</dbReference>
<reference evidence="3" key="1">
    <citation type="submission" date="2022-07" db="EMBL/GenBank/DDBJ databases">
        <title>Evaluation of T. orientalis genome assembly methods using nanopore sequencing and analysis of variation between genomes.</title>
        <authorList>
            <person name="Yam J."/>
            <person name="Micallef M.L."/>
            <person name="Liu M."/>
            <person name="Djordjevic S.P."/>
            <person name="Bogema D.R."/>
            <person name="Jenkins C."/>
        </authorList>
    </citation>
    <scope>NUCLEOTIDE SEQUENCE</scope>
    <source>
        <strain evidence="3">Fish Creek</strain>
    </source>
</reference>
<organism evidence="3 4">
    <name type="scientific">Theileria orientalis</name>
    <dbReference type="NCBI Taxonomy" id="68886"/>
    <lineage>
        <taxon>Eukaryota</taxon>
        <taxon>Sar</taxon>
        <taxon>Alveolata</taxon>
        <taxon>Apicomplexa</taxon>
        <taxon>Aconoidasida</taxon>
        <taxon>Piroplasmida</taxon>
        <taxon>Theileriidae</taxon>
        <taxon>Theileria</taxon>
    </lineage>
</organism>
<sequence>MENNYSLPTFEWPKCSTHYQNWLFSSVENLILVQTQTYTIASEKLKEKHPEVKIPSLDDELWIIKYYSHQLSLFLTTNNLKTSVKETSLTFFNRFYLKCSVIEYDPRIIMFTCITLATKLEDMWKSVYVDKLLSSVKDLDISQVFDMECIVCDALNFNLLVLHTSDSIYTIVEMLVEYLKESLDLDDSLMGQHLKIIINIYKQAENNCINAHESPEFLFMYTPTQIALANIMYYIKPNLSSILSIDLFILKKLLNNDDRCLTPLLNKLNSIIDSYEDFLKFRNDFNSQDNRDKARDILDKYLTIYELQ</sequence>
<dbReference type="EMBL" id="CP056067">
    <property type="protein sequence ID" value="UKJ89799.2"/>
    <property type="molecule type" value="Genomic_DNA"/>
</dbReference>
<evidence type="ECO:0000313" key="3">
    <source>
        <dbReference type="EMBL" id="UKJ89799.2"/>
    </source>
</evidence>
<dbReference type="CDD" id="cd20524">
    <property type="entry name" value="CYCLIN_CCNH_rpt1"/>
    <property type="match status" value="1"/>
</dbReference>
<protein>
    <submittedName>
        <fullName evidence="3">Cyclin</fullName>
    </submittedName>
</protein>
<proteinExistence type="inferred from homology"/>
<evidence type="ECO:0000313" key="4">
    <source>
        <dbReference type="Proteomes" id="UP000244803"/>
    </source>
</evidence>
<dbReference type="InterPro" id="IPR036915">
    <property type="entry name" value="Cyclin-like_sf"/>
</dbReference>
<dbReference type="SMART" id="SM00385">
    <property type="entry name" value="CYCLIN"/>
    <property type="match status" value="1"/>
</dbReference>
<dbReference type="SUPFAM" id="SSF47954">
    <property type="entry name" value="Cyclin-like"/>
    <property type="match status" value="1"/>
</dbReference>
<keyword evidence="1" id="KW-0195">Cyclin</keyword>
<dbReference type="AlphaFoldDB" id="A0A976M771"/>